<sequence>MIGLDPDAGYRIIADNLNTHSSESCVRYVAASCGIKDDLGKKGVRGILKSVASRAACLTELRVGNTTENPREILLPECKSVKL</sequence>
<protein>
    <submittedName>
        <fullName evidence="1">Transposase</fullName>
    </submittedName>
</protein>
<keyword evidence="2" id="KW-1185">Reference proteome</keyword>
<dbReference type="PATRIC" id="fig|1263867.3.peg.296"/>
<dbReference type="EMBL" id="ANMO01000013">
    <property type="protein sequence ID" value="EMB19001.1"/>
    <property type="molecule type" value="Genomic_DNA"/>
</dbReference>
<reference evidence="1" key="1">
    <citation type="submission" date="2012-11" db="EMBL/GenBank/DDBJ databases">
        <title>Permanent draft genomes of Rhodopirellula europaea strain SH398 and 6C.</title>
        <authorList>
            <person name="Richter M."/>
            <person name="Richter-Heitmann T."/>
            <person name="Frank C."/>
            <person name="Harder J."/>
            <person name="Glockner F.O."/>
        </authorList>
    </citation>
    <scope>NUCLEOTIDE SEQUENCE</scope>
    <source>
        <strain evidence="1">6C</strain>
    </source>
</reference>
<evidence type="ECO:0000313" key="2">
    <source>
        <dbReference type="Proteomes" id="UP000011529"/>
    </source>
</evidence>
<dbReference type="AlphaFoldDB" id="M2A9T6"/>
<name>M2A9T6_9BACT</name>
<accession>M2A9T6</accession>
<dbReference type="Proteomes" id="UP000011529">
    <property type="component" value="Unassembled WGS sequence"/>
</dbReference>
<gene>
    <name evidence="1" type="ORF">RE6C_00273</name>
</gene>
<reference evidence="1" key="2">
    <citation type="journal article" date="2013" name="Mar. Genomics">
        <title>Expression of sulfatases in Rhodopirellula baltica and the diversity of sulfatases in the genus Rhodopirellula.</title>
        <authorList>
            <person name="Wegner C.E."/>
            <person name="Richter-Heitmann T."/>
            <person name="Klindworth A."/>
            <person name="Klockow C."/>
            <person name="Richter M."/>
            <person name="Achstetter T."/>
            <person name="Glockner F.O."/>
            <person name="Harder J."/>
        </authorList>
    </citation>
    <scope>NUCLEOTIDE SEQUENCE [LARGE SCALE GENOMIC DNA]</scope>
    <source>
        <strain evidence="1">6C</strain>
    </source>
</reference>
<organism evidence="1 2">
    <name type="scientific">Rhodopirellula europaea 6C</name>
    <dbReference type="NCBI Taxonomy" id="1263867"/>
    <lineage>
        <taxon>Bacteria</taxon>
        <taxon>Pseudomonadati</taxon>
        <taxon>Planctomycetota</taxon>
        <taxon>Planctomycetia</taxon>
        <taxon>Pirellulales</taxon>
        <taxon>Pirellulaceae</taxon>
        <taxon>Rhodopirellula</taxon>
    </lineage>
</organism>
<comment type="caution">
    <text evidence="1">The sequence shown here is derived from an EMBL/GenBank/DDBJ whole genome shotgun (WGS) entry which is preliminary data.</text>
</comment>
<evidence type="ECO:0000313" key="1">
    <source>
        <dbReference type="EMBL" id="EMB19001.1"/>
    </source>
</evidence>
<proteinExistence type="predicted"/>